<keyword evidence="3" id="KW-1185">Reference proteome</keyword>
<evidence type="ECO:0000256" key="1">
    <source>
        <dbReference type="SAM" id="MobiDB-lite"/>
    </source>
</evidence>
<dbReference type="EMBL" id="LXQA010318073">
    <property type="protein sequence ID" value="MCI43483.1"/>
    <property type="molecule type" value="Genomic_DNA"/>
</dbReference>
<organism evidence="2 3">
    <name type="scientific">Trifolium medium</name>
    <dbReference type="NCBI Taxonomy" id="97028"/>
    <lineage>
        <taxon>Eukaryota</taxon>
        <taxon>Viridiplantae</taxon>
        <taxon>Streptophyta</taxon>
        <taxon>Embryophyta</taxon>
        <taxon>Tracheophyta</taxon>
        <taxon>Spermatophyta</taxon>
        <taxon>Magnoliopsida</taxon>
        <taxon>eudicotyledons</taxon>
        <taxon>Gunneridae</taxon>
        <taxon>Pentapetalae</taxon>
        <taxon>rosids</taxon>
        <taxon>fabids</taxon>
        <taxon>Fabales</taxon>
        <taxon>Fabaceae</taxon>
        <taxon>Papilionoideae</taxon>
        <taxon>50 kb inversion clade</taxon>
        <taxon>NPAAA clade</taxon>
        <taxon>Hologalegina</taxon>
        <taxon>IRL clade</taxon>
        <taxon>Trifolieae</taxon>
        <taxon>Trifolium</taxon>
    </lineage>
</organism>
<sequence length="112" mass="12090">ETLGLDKPRSVENLGKDDANPTGDDTIVAEASTKVDVNPTNDLVQKLESETHAEQDITPSGKTFDKPDDVPNAPASVMSENLEHVIPETPEDVPATGNEKSPNKPTIDEENW</sequence>
<reference evidence="2 3" key="1">
    <citation type="journal article" date="2018" name="Front. Plant Sci.">
        <title>Red Clover (Trifolium pratense) and Zigzag Clover (T. medium) - A Picture of Genomic Similarities and Differences.</title>
        <authorList>
            <person name="Dluhosova J."/>
            <person name="Istvanek J."/>
            <person name="Nedelnik J."/>
            <person name="Repkova J."/>
        </authorList>
    </citation>
    <scope>NUCLEOTIDE SEQUENCE [LARGE SCALE GENOMIC DNA]</scope>
    <source>
        <strain evidence="3">cv. 10/8</strain>
        <tissue evidence="2">Leaf</tissue>
    </source>
</reference>
<feature type="compositionally biased region" description="Basic and acidic residues" evidence="1">
    <location>
        <begin position="1"/>
        <end position="19"/>
    </location>
</feature>
<accession>A0A392S3J7</accession>
<feature type="region of interest" description="Disordered" evidence="1">
    <location>
        <begin position="1"/>
        <end position="25"/>
    </location>
</feature>
<evidence type="ECO:0000313" key="2">
    <source>
        <dbReference type="EMBL" id="MCI43483.1"/>
    </source>
</evidence>
<feature type="non-terminal residue" evidence="2">
    <location>
        <position position="1"/>
    </location>
</feature>
<dbReference type="Proteomes" id="UP000265520">
    <property type="component" value="Unassembled WGS sequence"/>
</dbReference>
<feature type="non-terminal residue" evidence="2">
    <location>
        <position position="112"/>
    </location>
</feature>
<comment type="caution">
    <text evidence="2">The sequence shown here is derived from an EMBL/GenBank/DDBJ whole genome shotgun (WGS) entry which is preliminary data.</text>
</comment>
<protein>
    <submittedName>
        <fullName evidence="2">Uncharacterized protein</fullName>
    </submittedName>
</protein>
<evidence type="ECO:0000313" key="3">
    <source>
        <dbReference type="Proteomes" id="UP000265520"/>
    </source>
</evidence>
<proteinExistence type="predicted"/>
<dbReference type="AlphaFoldDB" id="A0A392S3J7"/>
<name>A0A392S3J7_9FABA</name>
<feature type="region of interest" description="Disordered" evidence="1">
    <location>
        <begin position="47"/>
        <end position="112"/>
    </location>
</feature>